<dbReference type="GO" id="GO:0006396">
    <property type="term" value="P:RNA processing"/>
    <property type="evidence" value="ECO:0007669"/>
    <property type="project" value="InterPro"/>
</dbReference>
<dbReference type="GO" id="GO:0003725">
    <property type="term" value="F:double-stranded RNA binding"/>
    <property type="evidence" value="ECO:0007669"/>
    <property type="project" value="TreeGrafter"/>
</dbReference>
<dbReference type="InterPro" id="IPR002466">
    <property type="entry name" value="A_deamin"/>
</dbReference>
<dbReference type="PROSITE" id="PS50141">
    <property type="entry name" value="A_DEAMIN_EDITASE"/>
    <property type="match status" value="1"/>
</dbReference>
<dbReference type="GO" id="GO:0005737">
    <property type="term" value="C:cytoplasm"/>
    <property type="evidence" value="ECO:0007669"/>
    <property type="project" value="TreeGrafter"/>
</dbReference>
<accession>A0A1Y2C2C1</accession>
<dbReference type="GO" id="GO:0005730">
    <property type="term" value="C:nucleolus"/>
    <property type="evidence" value="ECO:0007669"/>
    <property type="project" value="TreeGrafter"/>
</dbReference>
<dbReference type="STRING" id="329046.A0A1Y2C2C1"/>
<protein>
    <submittedName>
        <fullName evidence="3">Adenosine deaminase/editase</fullName>
    </submittedName>
</protein>
<feature type="region of interest" description="Disordered" evidence="1">
    <location>
        <begin position="108"/>
        <end position="150"/>
    </location>
</feature>
<evidence type="ECO:0000256" key="1">
    <source>
        <dbReference type="SAM" id="MobiDB-lite"/>
    </source>
</evidence>
<feature type="compositionally biased region" description="Basic residues" evidence="1">
    <location>
        <begin position="141"/>
        <end position="150"/>
    </location>
</feature>
<proteinExistence type="predicted"/>
<dbReference type="OrthoDB" id="10268011at2759"/>
<dbReference type="PANTHER" id="PTHR10910:SF62">
    <property type="entry name" value="AT07585P-RELATED"/>
    <property type="match status" value="1"/>
</dbReference>
<dbReference type="Pfam" id="PF02137">
    <property type="entry name" value="A_deamin"/>
    <property type="match status" value="1"/>
</dbReference>
<gene>
    <name evidence="3" type="ORF">BCR33DRAFT_719128</name>
</gene>
<name>A0A1Y2C2C1_9FUNG</name>
<sequence length="365" mass="40669">MDQLVPEAAGKWTVAAGIHNSSVLDRTGVKCLSHSLATEGRNKVVADGHAEVLCRRAFIRFLLHQMILAFKNEKSIFTRTPPGSQYPLVLSVPTTTFHMYISQSPCGDASMTSLDETQTEDERSQNESKRRKFLDGSSLMHSRKQTKRIGRRGRNDYSLLGVLRTKPGRSDSEMSCSMSCSDKIAKWGVVGISGALISLFVKEPVYLDSVSVGDLFEKEGLNRALVKRIEGSKVDFPYSKSFLESKHTDKPSPTTSDVCLGWTKGVPHNPLEVLSSNGRKQGHAKRKGEWHEKSESELCNNRLRLLFLELIDAARAADALPACLKDVNLVNATYQEIKLHAKEYNDAKKALLDNETFRGWVVKET</sequence>
<evidence type="ECO:0000313" key="4">
    <source>
        <dbReference type="Proteomes" id="UP000193642"/>
    </source>
</evidence>
<dbReference type="Proteomes" id="UP000193642">
    <property type="component" value="Unassembled WGS sequence"/>
</dbReference>
<dbReference type="SMART" id="SM00552">
    <property type="entry name" value="ADEAMc"/>
    <property type="match status" value="1"/>
</dbReference>
<dbReference type="PANTHER" id="PTHR10910">
    <property type="entry name" value="EUKARYOTE SPECIFIC DSRNA BINDING PROTEIN"/>
    <property type="match status" value="1"/>
</dbReference>
<dbReference type="AlphaFoldDB" id="A0A1Y2C2C1"/>
<evidence type="ECO:0000313" key="3">
    <source>
        <dbReference type="EMBL" id="ORY41034.1"/>
    </source>
</evidence>
<organism evidence="3 4">
    <name type="scientific">Rhizoclosmatium globosum</name>
    <dbReference type="NCBI Taxonomy" id="329046"/>
    <lineage>
        <taxon>Eukaryota</taxon>
        <taxon>Fungi</taxon>
        <taxon>Fungi incertae sedis</taxon>
        <taxon>Chytridiomycota</taxon>
        <taxon>Chytridiomycota incertae sedis</taxon>
        <taxon>Chytridiomycetes</taxon>
        <taxon>Chytridiales</taxon>
        <taxon>Chytriomycetaceae</taxon>
        <taxon>Rhizoclosmatium</taxon>
    </lineage>
</organism>
<dbReference type="GO" id="GO:0008251">
    <property type="term" value="F:tRNA-specific adenosine deaminase activity"/>
    <property type="evidence" value="ECO:0007669"/>
    <property type="project" value="TreeGrafter"/>
</dbReference>
<dbReference type="GO" id="GO:0006382">
    <property type="term" value="P:adenosine to inosine editing"/>
    <property type="evidence" value="ECO:0007669"/>
    <property type="project" value="TreeGrafter"/>
</dbReference>
<evidence type="ECO:0000259" key="2">
    <source>
        <dbReference type="PROSITE" id="PS50141"/>
    </source>
</evidence>
<comment type="caution">
    <text evidence="3">The sequence shown here is derived from an EMBL/GenBank/DDBJ whole genome shotgun (WGS) entry which is preliminary data.</text>
</comment>
<keyword evidence="4" id="KW-1185">Reference proteome</keyword>
<dbReference type="EMBL" id="MCGO01000033">
    <property type="protein sequence ID" value="ORY41034.1"/>
    <property type="molecule type" value="Genomic_DNA"/>
</dbReference>
<reference evidence="3 4" key="1">
    <citation type="submission" date="2016-07" db="EMBL/GenBank/DDBJ databases">
        <title>Pervasive Adenine N6-methylation of Active Genes in Fungi.</title>
        <authorList>
            <consortium name="DOE Joint Genome Institute"/>
            <person name="Mondo S.J."/>
            <person name="Dannebaum R.O."/>
            <person name="Kuo R.C."/>
            <person name="Labutti K."/>
            <person name="Haridas S."/>
            <person name="Kuo A."/>
            <person name="Salamov A."/>
            <person name="Ahrendt S.R."/>
            <person name="Lipzen A."/>
            <person name="Sullivan W."/>
            <person name="Andreopoulos W.B."/>
            <person name="Clum A."/>
            <person name="Lindquist E."/>
            <person name="Daum C."/>
            <person name="Ramamoorthy G.K."/>
            <person name="Gryganskyi A."/>
            <person name="Culley D."/>
            <person name="Magnuson J.K."/>
            <person name="James T.Y."/>
            <person name="O'Malley M.A."/>
            <person name="Stajich J.E."/>
            <person name="Spatafora J.W."/>
            <person name="Visel A."/>
            <person name="Grigoriev I.V."/>
        </authorList>
    </citation>
    <scope>NUCLEOTIDE SEQUENCE [LARGE SCALE GENOMIC DNA]</scope>
    <source>
        <strain evidence="3 4">JEL800</strain>
    </source>
</reference>
<dbReference type="GO" id="GO:0003726">
    <property type="term" value="F:double-stranded RNA adenosine deaminase activity"/>
    <property type="evidence" value="ECO:0007669"/>
    <property type="project" value="TreeGrafter"/>
</dbReference>
<feature type="domain" description="A to I editase" evidence="2">
    <location>
        <begin position="27"/>
        <end position="365"/>
    </location>
</feature>